<evidence type="ECO:0000259" key="8">
    <source>
        <dbReference type="PROSITE" id="PS50157"/>
    </source>
</evidence>
<feature type="compositionally biased region" description="Polar residues" evidence="7">
    <location>
        <begin position="426"/>
        <end position="437"/>
    </location>
</feature>
<feature type="coiled-coil region" evidence="6">
    <location>
        <begin position="503"/>
        <end position="550"/>
    </location>
</feature>
<comment type="caution">
    <text evidence="9">The sequence shown here is derived from an EMBL/GenBank/DDBJ whole genome shotgun (WGS) entry which is preliminary data.</text>
</comment>
<dbReference type="SUPFAM" id="SSF57667">
    <property type="entry name" value="beta-beta-alpha zinc fingers"/>
    <property type="match status" value="2"/>
</dbReference>
<sequence length="607" mass="66959">MPYRTELKRPDLKGQFPCSVCPKIFCHSSSLSRHRMQAHFKSYTCTQCNQEIPPDETLRSHMLKFHQISRMFMCRCCNWAFPDKTSLHIHMQSMSKHGHPGDVAVLARSFIEGAPLDTETLRRIMESHESGPDDDRDTDSPNSDKISSASPSMVYNNNNDCTYPSSNELAALNLNMFLSNDGNGHFIKGQSPLPSGNSIFPSSNNRVELMKKLKSKAFNTQGDEKFAAQTSTPKFNQNNDSIGQAMGQNNASWLATWLANNACVNQSMDDFNTGKMTEEGTALLAAAMAARLQQENLMAASSRTSSHSNPPIAKRSRVSAGAGRSKSPFKGMSKSFSHLSTNNVSERNMNLNISVGSHIETKADTAMGKLNSVIDTLLSVRGNMGDSPNGSMGGSDSGRRNKRKARVPQQLTNVDGLANEIEEQSDIPSSKSVNTDKFQYREHAVISSQSSQNLENPEQPSPAVSDSQTSGSSGHLDIHASSPKKCANCQVYNVKTEYNEGRIQQLQETVRELTEKLNVATIERNSHSDMESLQKQIQLLNAKLHQIEEAASHAILQWEEHQGNKEFWINCLTDIVVMAATPERVAAFNPVKSEPKDEIDSQQGISS</sequence>
<dbReference type="InterPro" id="IPR013087">
    <property type="entry name" value="Znf_C2H2_type"/>
</dbReference>
<keyword evidence="3 5" id="KW-0863">Zinc-finger</keyword>
<dbReference type="GO" id="GO:0005634">
    <property type="term" value="C:nucleus"/>
    <property type="evidence" value="ECO:0007669"/>
    <property type="project" value="TreeGrafter"/>
</dbReference>
<evidence type="ECO:0000256" key="3">
    <source>
        <dbReference type="ARBA" id="ARBA00022771"/>
    </source>
</evidence>
<evidence type="ECO:0000256" key="6">
    <source>
        <dbReference type="SAM" id="Coils"/>
    </source>
</evidence>
<evidence type="ECO:0000256" key="7">
    <source>
        <dbReference type="SAM" id="MobiDB-lite"/>
    </source>
</evidence>
<evidence type="ECO:0000313" key="10">
    <source>
        <dbReference type="Proteomes" id="UP001201812"/>
    </source>
</evidence>
<dbReference type="InterPro" id="IPR036236">
    <property type="entry name" value="Znf_C2H2_sf"/>
</dbReference>
<feature type="region of interest" description="Disordered" evidence="7">
    <location>
        <begin position="380"/>
        <end position="480"/>
    </location>
</feature>
<dbReference type="PROSITE" id="PS50157">
    <property type="entry name" value="ZINC_FINGER_C2H2_2"/>
    <property type="match status" value="3"/>
</dbReference>
<proteinExistence type="predicted"/>
<dbReference type="Pfam" id="PF00096">
    <property type="entry name" value="zf-C2H2"/>
    <property type="match status" value="1"/>
</dbReference>
<dbReference type="PANTHER" id="PTHR24408">
    <property type="entry name" value="ZINC FINGER PROTEIN"/>
    <property type="match status" value="1"/>
</dbReference>
<organism evidence="9 10">
    <name type="scientific">Ditylenchus destructor</name>
    <dbReference type="NCBI Taxonomy" id="166010"/>
    <lineage>
        <taxon>Eukaryota</taxon>
        <taxon>Metazoa</taxon>
        <taxon>Ecdysozoa</taxon>
        <taxon>Nematoda</taxon>
        <taxon>Chromadorea</taxon>
        <taxon>Rhabditida</taxon>
        <taxon>Tylenchina</taxon>
        <taxon>Tylenchomorpha</taxon>
        <taxon>Sphaerularioidea</taxon>
        <taxon>Anguinidae</taxon>
        <taxon>Anguininae</taxon>
        <taxon>Ditylenchus</taxon>
    </lineage>
</organism>
<keyword evidence="10" id="KW-1185">Reference proteome</keyword>
<evidence type="ECO:0000256" key="4">
    <source>
        <dbReference type="ARBA" id="ARBA00022833"/>
    </source>
</evidence>
<keyword evidence="1" id="KW-0479">Metal-binding</keyword>
<reference evidence="9" key="1">
    <citation type="submission" date="2022-01" db="EMBL/GenBank/DDBJ databases">
        <title>Genome Sequence Resource for Two Populations of Ditylenchus destructor, the Migratory Endoparasitic Phytonematode.</title>
        <authorList>
            <person name="Zhang H."/>
            <person name="Lin R."/>
            <person name="Xie B."/>
        </authorList>
    </citation>
    <scope>NUCLEOTIDE SEQUENCE</scope>
    <source>
        <strain evidence="9">BazhouSP</strain>
    </source>
</reference>
<protein>
    <submittedName>
        <fullName evidence="9">Zinc finger transcription factor family protein 30</fullName>
    </submittedName>
</protein>
<evidence type="ECO:0000313" key="9">
    <source>
        <dbReference type="EMBL" id="KAI1725452.1"/>
    </source>
</evidence>
<feature type="domain" description="C2H2-type" evidence="8">
    <location>
        <begin position="72"/>
        <end position="104"/>
    </location>
</feature>
<dbReference type="PROSITE" id="PS00028">
    <property type="entry name" value="ZINC_FINGER_C2H2_1"/>
    <property type="match status" value="2"/>
</dbReference>
<dbReference type="PANTHER" id="PTHR24408:SF47">
    <property type="entry name" value="ZINC FINGER PROTEIN HAM-2"/>
    <property type="match status" value="1"/>
</dbReference>
<dbReference type="Gene3D" id="3.30.160.60">
    <property type="entry name" value="Classic Zinc Finger"/>
    <property type="match status" value="1"/>
</dbReference>
<name>A0AAD4NH09_9BILA</name>
<dbReference type="AlphaFoldDB" id="A0AAD4NH09"/>
<dbReference type="EMBL" id="JAKKPZ010000002">
    <property type="protein sequence ID" value="KAI1725452.1"/>
    <property type="molecule type" value="Genomic_DNA"/>
</dbReference>
<feature type="domain" description="C2H2-type" evidence="8">
    <location>
        <begin position="43"/>
        <end position="71"/>
    </location>
</feature>
<dbReference type="SMART" id="SM00355">
    <property type="entry name" value="ZnF_C2H2"/>
    <property type="match status" value="3"/>
</dbReference>
<feature type="region of interest" description="Disordered" evidence="7">
    <location>
        <begin position="127"/>
        <end position="153"/>
    </location>
</feature>
<keyword evidence="4" id="KW-0862">Zinc</keyword>
<gene>
    <name evidence="9" type="ORF">DdX_02110</name>
</gene>
<evidence type="ECO:0000256" key="1">
    <source>
        <dbReference type="ARBA" id="ARBA00022723"/>
    </source>
</evidence>
<feature type="domain" description="C2H2-type" evidence="8">
    <location>
        <begin position="16"/>
        <end position="44"/>
    </location>
</feature>
<feature type="compositionally biased region" description="Polar residues" evidence="7">
    <location>
        <begin position="446"/>
        <end position="473"/>
    </location>
</feature>
<keyword evidence="2" id="KW-0677">Repeat</keyword>
<evidence type="ECO:0000256" key="2">
    <source>
        <dbReference type="ARBA" id="ARBA00022737"/>
    </source>
</evidence>
<feature type="region of interest" description="Disordered" evidence="7">
    <location>
        <begin position="301"/>
        <end position="337"/>
    </location>
</feature>
<dbReference type="GO" id="GO:0008270">
    <property type="term" value="F:zinc ion binding"/>
    <property type="evidence" value="ECO:0007669"/>
    <property type="project" value="UniProtKB-KW"/>
</dbReference>
<dbReference type="GO" id="GO:0000981">
    <property type="term" value="F:DNA-binding transcription factor activity, RNA polymerase II-specific"/>
    <property type="evidence" value="ECO:0007669"/>
    <property type="project" value="TreeGrafter"/>
</dbReference>
<dbReference type="Proteomes" id="UP001201812">
    <property type="component" value="Unassembled WGS sequence"/>
</dbReference>
<accession>A0AAD4NH09</accession>
<dbReference type="GO" id="GO:0043565">
    <property type="term" value="F:sequence-specific DNA binding"/>
    <property type="evidence" value="ECO:0007669"/>
    <property type="project" value="TreeGrafter"/>
</dbReference>
<evidence type="ECO:0000256" key="5">
    <source>
        <dbReference type="PROSITE-ProRule" id="PRU00042"/>
    </source>
</evidence>
<keyword evidence="6" id="KW-0175">Coiled coil</keyword>